<dbReference type="Proteomes" id="UP000077096">
    <property type="component" value="Chromosome"/>
</dbReference>
<feature type="domain" description="Thioredoxin" evidence="1">
    <location>
        <begin position="8"/>
        <end position="82"/>
    </location>
</feature>
<dbReference type="AlphaFoldDB" id="A0A172T129"/>
<accession>A0A172T129</accession>
<dbReference type="OrthoDB" id="48747at2"/>
<evidence type="ECO:0000313" key="2">
    <source>
        <dbReference type="EMBL" id="ANE40632.1"/>
    </source>
</evidence>
<dbReference type="InterPro" id="IPR036249">
    <property type="entry name" value="Thioredoxin-like_sf"/>
</dbReference>
<dbReference type="InterPro" id="IPR013766">
    <property type="entry name" value="Thioredoxin_domain"/>
</dbReference>
<organism evidence="2 3">
    <name type="scientific">Fervidobacterium pennivorans</name>
    <dbReference type="NCBI Taxonomy" id="93466"/>
    <lineage>
        <taxon>Bacteria</taxon>
        <taxon>Thermotogati</taxon>
        <taxon>Thermotogota</taxon>
        <taxon>Thermotogae</taxon>
        <taxon>Thermotogales</taxon>
        <taxon>Fervidobacteriaceae</taxon>
        <taxon>Fervidobacterium</taxon>
    </lineage>
</organism>
<evidence type="ECO:0000313" key="3">
    <source>
        <dbReference type="Proteomes" id="UP000077096"/>
    </source>
</evidence>
<proteinExistence type="predicted"/>
<gene>
    <name evidence="2" type="ORF">JM64_00260</name>
</gene>
<dbReference type="KEGG" id="fng:JM64_00260"/>
<dbReference type="CDD" id="cd02947">
    <property type="entry name" value="TRX_family"/>
    <property type="match status" value="1"/>
</dbReference>
<protein>
    <submittedName>
        <fullName evidence="2">Glutaredoxin</fullName>
    </submittedName>
</protein>
<dbReference type="SUPFAM" id="SSF52833">
    <property type="entry name" value="Thioredoxin-like"/>
    <property type="match status" value="1"/>
</dbReference>
<name>A0A172T129_FERPE</name>
<sequence length="97" mass="11362">MKIRAWYFKNDKCGVCVAFLPKMKRIAGDYNLDLEVVDVIENPEIAGQNMVFTVPTIIFVDSEGNELKRFARNFSEFEIREHIQRMYDILGIEVDEK</sequence>
<dbReference type="EMBL" id="CP011393">
    <property type="protein sequence ID" value="ANE40632.1"/>
    <property type="molecule type" value="Genomic_DNA"/>
</dbReference>
<reference evidence="2 3" key="1">
    <citation type="submission" date="2014-08" db="EMBL/GenBank/DDBJ databases">
        <title>Fervidobacterium pennivorans DYC genome.</title>
        <authorList>
            <person name="Wushke S."/>
        </authorList>
    </citation>
    <scope>NUCLEOTIDE SEQUENCE [LARGE SCALE GENOMIC DNA]</scope>
    <source>
        <strain evidence="2 3">DYC</strain>
    </source>
</reference>
<dbReference type="PATRIC" id="fig|93466.3.peg.49"/>
<evidence type="ECO:0000259" key="1">
    <source>
        <dbReference type="Pfam" id="PF00085"/>
    </source>
</evidence>
<dbReference type="Pfam" id="PF00085">
    <property type="entry name" value="Thioredoxin"/>
    <property type="match status" value="1"/>
</dbReference>
<dbReference type="Gene3D" id="3.40.30.10">
    <property type="entry name" value="Glutaredoxin"/>
    <property type="match status" value="1"/>
</dbReference>